<evidence type="ECO:0000313" key="2">
    <source>
        <dbReference type="EMBL" id="CAG8809467.1"/>
    </source>
</evidence>
<gene>
    <name evidence="2" type="ORF">GMARGA_LOCUS24896</name>
</gene>
<accession>A0ABN7W0F9</accession>
<name>A0ABN7W0F9_GIGMA</name>
<dbReference type="Proteomes" id="UP000789901">
    <property type="component" value="Unassembled WGS sequence"/>
</dbReference>
<organism evidence="2 3">
    <name type="scientific">Gigaspora margarita</name>
    <dbReference type="NCBI Taxonomy" id="4874"/>
    <lineage>
        <taxon>Eukaryota</taxon>
        <taxon>Fungi</taxon>
        <taxon>Fungi incertae sedis</taxon>
        <taxon>Mucoromycota</taxon>
        <taxon>Glomeromycotina</taxon>
        <taxon>Glomeromycetes</taxon>
        <taxon>Diversisporales</taxon>
        <taxon>Gigasporaceae</taxon>
        <taxon>Gigaspora</taxon>
    </lineage>
</organism>
<comment type="caution">
    <text evidence="2">The sequence shown here is derived from an EMBL/GenBank/DDBJ whole genome shotgun (WGS) entry which is preliminary data.</text>
</comment>
<evidence type="ECO:0000313" key="3">
    <source>
        <dbReference type="Proteomes" id="UP000789901"/>
    </source>
</evidence>
<reference evidence="2 3" key="1">
    <citation type="submission" date="2021-06" db="EMBL/GenBank/DDBJ databases">
        <authorList>
            <person name="Kallberg Y."/>
            <person name="Tangrot J."/>
            <person name="Rosling A."/>
        </authorList>
    </citation>
    <scope>NUCLEOTIDE SEQUENCE [LARGE SCALE GENOMIC DNA]</scope>
    <source>
        <strain evidence="2 3">120-4 pot B 10/14</strain>
    </source>
</reference>
<sequence>MRRNKTKKAKITKVAKKKKRSWNAREKLAIVTYFEKSIERSPMVSKRNIAERFNITTKQLNSEFIYINEDNESDSKSVVDLTQNNNSDDNGTNNNNYSNEDNGDENDNDDDDSGSDDDNGSNDNNCSDNDG</sequence>
<feature type="compositionally biased region" description="Low complexity" evidence="1">
    <location>
        <begin position="121"/>
        <end position="131"/>
    </location>
</feature>
<feature type="compositionally biased region" description="Acidic residues" evidence="1">
    <location>
        <begin position="101"/>
        <end position="120"/>
    </location>
</feature>
<proteinExistence type="predicted"/>
<feature type="compositionally biased region" description="Low complexity" evidence="1">
    <location>
        <begin position="84"/>
        <end position="100"/>
    </location>
</feature>
<dbReference type="EMBL" id="CAJVQB010026890">
    <property type="protein sequence ID" value="CAG8809467.1"/>
    <property type="molecule type" value="Genomic_DNA"/>
</dbReference>
<protein>
    <submittedName>
        <fullName evidence="2">1348_t:CDS:1</fullName>
    </submittedName>
</protein>
<evidence type="ECO:0000256" key="1">
    <source>
        <dbReference type="SAM" id="MobiDB-lite"/>
    </source>
</evidence>
<feature type="non-terminal residue" evidence="2">
    <location>
        <position position="131"/>
    </location>
</feature>
<feature type="region of interest" description="Disordered" evidence="1">
    <location>
        <begin position="69"/>
        <end position="131"/>
    </location>
</feature>
<keyword evidence="3" id="KW-1185">Reference proteome</keyword>